<dbReference type="EMBL" id="JAHRHJ020000008">
    <property type="protein sequence ID" value="KAH9306526.1"/>
    <property type="molecule type" value="Genomic_DNA"/>
</dbReference>
<organism evidence="1 2">
    <name type="scientific">Taxus chinensis</name>
    <name type="common">Chinese yew</name>
    <name type="synonym">Taxus wallichiana var. chinensis</name>
    <dbReference type="NCBI Taxonomy" id="29808"/>
    <lineage>
        <taxon>Eukaryota</taxon>
        <taxon>Viridiplantae</taxon>
        <taxon>Streptophyta</taxon>
        <taxon>Embryophyta</taxon>
        <taxon>Tracheophyta</taxon>
        <taxon>Spermatophyta</taxon>
        <taxon>Pinopsida</taxon>
        <taxon>Pinidae</taxon>
        <taxon>Conifers II</taxon>
        <taxon>Cupressales</taxon>
        <taxon>Taxaceae</taxon>
        <taxon>Taxus</taxon>
    </lineage>
</organism>
<feature type="non-terminal residue" evidence="1">
    <location>
        <position position="49"/>
    </location>
</feature>
<name>A0AA38FM08_TAXCH</name>
<dbReference type="Proteomes" id="UP000824469">
    <property type="component" value="Unassembled WGS sequence"/>
</dbReference>
<comment type="caution">
    <text evidence="1">The sequence shown here is derived from an EMBL/GenBank/DDBJ whole genome shotgun (WGS) entry which is preliminary data.</text>
</comment>
<evidence type="ECO:0000313" key="1">
    <source>
        <dbReference type="EMBL" id="KAH9306526.1"/>
    </source>
</evidence>
<sequence>RARAECRESYSSFRGATLPGPWWGGRVHCRMLRCSSHRRSTSASGGVCG</sequence>
<keyword evidence="2" id="KW-1185">Reference proteome</keyword>
<accession>A0AA38FM08</accession>
<reference evidence="1 2" key="1">
    <citation type="journal article" date="2021" name="Nat. Plants">
        <title>The Taxus genome provides insights into paclitaxel biosynthesis.</title>
        <authorList>
            <person name="Xiong X."/>
            <person name="Gou J."/>
            <person name="Liao Q."/>
            <person name="Li Y."/>
            <person name="Zhou Q."/>
            <person name="Bi G."/>
            <person name="Li C."/>
            <person name="Du R."/>
            <person name="Wang X."/>
            <person name="Sun T."/>
            <person name="Guo L."/>
            <person name="Liang H."/>
            <person name="Lu P."/>
            <person name="Wu Y."/>
            <person name="Zhang Z."/>
            <person name="Ro D.K."/>
            <person name="Shang Y."/>
            <person name="Huang S."/>
            <person name="Yan J."/>
        </authorList>
    </citation>
    <scope>NUCLEOTIDE SEQUENCE [LARGE SCALE GENOMIC DNA]</scope>
    <source>
        <strain evidence="1">Ta-2019</strain>
    </source>
</reference>
<feature type="non-terminal residue" evidence="1">
    <location>
        <position position="1"/>
    </location>
</feature>
<proteinExistence type="predicted"/>
<evidence type="ECO:0000313" key="2">
    <source>
        <dbReference type="Proteomes" id="UP000824469"/>
    </source>
</evidence>
<protein>
    <submittedName>
        <fullName evidence="1">Uncharacterized protein</fullName>
    </submittedName>
</protein>
<gene>
    <name evidence="1" type="ORF">KI387_010930</name>
</gene>
<dbReference type="AlphaFoldDB" id="A0AA38FM08"/>